<keyword evidence="2" id="KW-0472">Membrane</keyword>
<dbReference type="GO" id="GO:0016020">
    <property type="term" value="C:membrane"/>
    <property type="evidence" value="ECO:0007669"/>
    <property type="project" value="TreeGrafter"/>
</dbReference>
<dbReference type="InterPro" id="IPR002656">
    <property type="entry name" value="Acyl_transf_3_dom"/>
</dbReference>
<feature type="transmembrane region" description="Helical" evidence="2">
    <location>
        <begin position="144"/>
        <end position="165"/>
    </location>
</feature>
<organism evidence="4 5">
    <name type="scientific">Terriglobus roseus</name>
    <dbReference type="NCBI Taxonomy" id="392734"/>
    <lineage>
        <taxon>Bacteria</taxon>
        <taxon>Pseudomonadati</taxon>
        <taxon>Acidobacteriota</taxon>
        <taxon>Terriglobia</taxon>
        <taxon>Terriglobales</taxon>
        <taxon>Acidobacteriaceae</taxon>
        <taxon>Terriglobus</taxon>
    </lineage>
</organism>
<evidence type="ECO:0000313" key="4">
    <source>
        <dbReference type="EMBL" id="SEC04755.1"/>
    </source>
</evidence>
<feature type="transmembrane region" description="Helical" evidence="2">
    <location>
        <begin position="62"/>
        <end position="83"/>
    </location>
</feature>
<feature type="transmembrane region" description="Helical" evidence="2">
    <location>
        <begin position="288"/>
        <end position="307"/>
    </location>
</feature>
<keyword evidence="4" id="KW-0012">Acyltransferase</keyword>
<reference evidence="4 5" key="1">
    <citation type="submission" date="2016-10" db="EMBL/GenBank/DDBJ databases">
        <authorList>
            <person name="de Groot N.N."/>
        </authorList>
    </citation>
    <scope>NUCLEOTIDE SEQUENCE [LARGE SCALE GENOMIC DNA]</scope>
    <source>
        <strain evidence="4 5">AB35.6</strain>
    </source>
</reference>
<dbReference type="Pfam" id="PF01757">
    <property type="entry name" value="Acyl_transf_3"/>
    <property type="match status" value="1"/>
</dbReference>
<dbReference type="GO" id="GO:0009103">
    <property type="term" value="P:lipopolysaccharide biosynthetic process"/>
    <property type="evidence" value="ECO:0007669"/>
    <property type="project" value="TreeGrafter"/>
</dbReference>
<gene>
    <name evidence="4" type="ORF">SAMN05443244_2512</name>
</gene>
<feature type="region of interest" description="Disordered" evidence="1">
    <location>
        <begin position="1"/>
        <end position="21"/>
    </location>
</feature>
<feature type="transmembrane region" description="Helical" evidence="2">
    <location>
        <begin position="202"/>
        <end position="222"/>
    </location>
</feature>
<name>A0A1H4PBN3_9BACT</name>
<evidence type="ECO:0000259" key="3">
    <source>
        <dbReference type="Pfam" id="PF01757"/>
    </source>
</evidence>
<keyword evidence="4" id="KW-0378">Hydrolase</keyword>
<dbReference type="PANTHER" id="PTHR23028:SF53">
    <property type="entry name" value="ACYL_TRANSF_3 DOMAIN-CONTAINING PROTEIN"/>
    <property type="match status" value="1"/>
</dbReference>
<dbReference type="InterPro" id="IPR050879">
    <property type="entry name" value="Acyltransferase_3"/>
</dbReference>
<keyword evidence="2" id="KW-1133">Transmembrane helix</keyword>
<dbReference type="OrthoDB" id="9814807at2"/>
<dbReference type="RefSeq" id="WP_074654363.1">
    <property type="nucleotide sequence ID" value="NZ_FNSD01000001.1"/>
</dbReference>
<evidence type="ECO:0000256" key="1">
    <source>
        <dbReference type="SAM" id="MobiDB-lite"/>
    </source>
</evidence>
<evidence type="ECO:0000256" key="2">
    <source>
        <dbReference type="SAM" id="Phobius"/>
    </source>
</evidence>
<dbReference type="AlphaFoldDB" id="A0A1H4PBN3"/>
<dbReference type="GO" id="GO:0016787">
    <property type="term" value="F:hydrolase activity"/>
    <property type="evidence" value="ECO:0007669"/>
    <property type="project" value="UniProtKB-KW"/>
</dbReference>
<protein>
    <submittedName>
        <fullName evidence="4">Peptidoglycan/LPS O-acetylase OafA/YrhL, contains acyltransferase and SGNH-hydrolase domains</fullName>
    </submittedName>
</protein>
<feature type="transmembrane region" description="Helical" evidence="2">
    <location>
        <begin position="234"/>
        <end position="253"/>
    </location>
</feature>
<dbReference type="GO" id="GO:0016747">
    <property type="term" value="F:acyltransferase activity, transferring groups other than amino-acyl groups"/>
    <property type="evidence" value="ECO:0007669"/>
    <property type="project" value="InterPro"/>
</dbReference>
<dbReference type="PANTHER" id="PTHR23028">
    <property type="entry name" value="ACETYLTRANSFERASE"/>
    <property type="match status" value="1"/>
</dbReference>
<feature type="transmembrane region" description="Helical" evidence="2">
    <location>
        <begin position="259"/>
        <end position="276"/>
    </location>
</feature>
<accession>A0A1H4PBN3</accession>
<feature type="transmembrane region" description="Helical" evidence="2">
    <location>
        <begin position="172"/>
        <end position="190"/>
    </location>
</feature>
<proteinExistence type="predicted"/>
<dbReference type="Proteomes" id="UP000182409">
    <property type="component" value="Unassembled WGS sequence"/>
</dbReference>
<keyword evidence="2" id="KW-0812">Transmembrane</keyword>
<feature type="transmembrane region" description="Helical" evidence="2">
    <location>
        <begin position="104"/>
        <end position="124"/>
    </location>
</feature>
<keyword evidence="4" id="KW-0808">Transferase</keyword>
<feature type="domain" description="Acyltransferase 3" evidence="3">
    <location>
        <begin position="27"/>
        <end position="345"/>
    </location>
</feature>
<evidence type="ECO:0000313" key="5">
    <source>
        <dbReference type="Proteomes" id="UP000182409"/>
    </source>
</evidence>
<sequence>MDSVDDRFNLSPDSMQRSGPKPQRQIELDFIRGIAILLVVDYHEGSLLLAPFRRLYPQNFEGAVGVAIFFVLSGFLVGGLLMREWKERHSLDWKRFLIRRGLKIWPQYYVFILIILLTGHRPLVQMWGNILNIQNYIGGVAHTWSLAVEEHAYLFLTAVIAVGVARQVSKRHMFLGLAALAAGLSVFRDVQSSRGVPVFLPSQYRMTGILFGVLIAMLFHFWPHHFARLQSSRAVWVTVIAGWLVYQAALVRYPRLGAVLYDSLDLLGVATLLLLYRSSPTLGRKNPVYRSVAWIGLYSYGIYLWHVSVGDPISRLLARLPHTLSPLVVDLIKMAIGIALGIVMSELVEIPMLRLRDRIFPKQTRSRLEVGIEEVAR</sequence>
<dbReference type="EMBL" id="FNSD01000001">
    <property type="protein sequence ID" value="SEC04755.1"/>
    <property type="molecule type" value="Genomic_DNA"/>
</dbReference>
<feature type="transmembrane region" description="Helical" evidence="2">
    <location>
        <begin position="327"/>
        <end position="348"/>
    </location>
</feature>